<protein>
    <recommendedName>
        <fullName evidence="3">Nose resistant-to-fluoxetine protein N-terminal domain-containing protein</fullName>
    </recommendedName>
</protein>
<dbReference type="InterPro" id="IPR002656">
    <property type="entry name" value="Acyl_transf_3_dom"/>
</dbReference>
<organism evidence="4 5">
    <name type="scientific">Pyrocoelia pectoralis</name>
    <dbReference type="NCBI Taxonomy" id="417401"/>
    <lineage>
        <taxon>Eukaryota</taxon>
        <taxon>Metazoa</taxon>
        <taxon>Ecdysozoa</taxon>
        <taxon>Arthropoda</taxon>
        <taxon>Hexapoda</taxon>
        <taxon>Insecta</taxon>
        <taxon>Pterygota</taxon>
        <taxon>Neoptera</taxon>
        <taxon>Endopterygota</taxon>
        <taxon>Coleoptera</taxon>
        <taxon>Polyphaga</taxon>
        <taxon>Elateriformia</taxon>
        <taxon>Elateroidea</taxon>
        <taxon>Lampyridae</taxon>
        <taxon>Lampyrinae</taxon>
        <taxon>Pyrocoelia</taxon>
    </lineage>
</organism>
<feature type="transmembrane region" description="Helical" evidence="1">
    <location>
        <begin position="267"/>
        <end position="289"/>
    </location>
</feature>
<evidence type="ECO:0000256" key="2">
    <source>
        <dbReference type="SAM" id="SignalP"/>
    </source>
</evidence>
<dbReference type="GO" id="GO:0016747">
    <property type="term" value="F:acyltransferase activity, transferring groups other than amino-acyl groups"/>
    <property type="evidence" value="ECO:0007669"/>
    <property type="project" value="InterPro"/>
</dbReference>
<feature type="transmembrane region" description="Helical" evidence="1">
    <location>
        <begin position="693"/>
        <end position="711"/>
    </location>
</feature>
<keyword evidence="1" id="KW-1133">Transmembrane helix</keyword>
<accession>A0AAN7VL03</accession>
<dbReference type="AlphaFoldDB" id="A0AAN7VL03"/>
<dbReference type="InterPro" id="IPR006621">
    <property type="entry name" value="Nose-resist-to-fluoxetine_N"/>
</dbReference>
<dbReference type="Proteomes" id="UP001329430">
    <property type="component" value="Chromosome 3"/>
</dbReference>
<feature type="transmembrane region" description="Helical" evidence="1">
    <location>
        <begin position="330"/>
        <end position="351"/>
    </location>
</feature>
<name>A0AAN7VL03_9COLE</name>
<feature type="transmembrane region" description="Helical" evidence="1">
    <location>
        <begin position="371"/>
        <end position="391"/>
    </location>
</feature>
<dbReference type="Pfam" id="PF01757">
    <property type="entry name" value="Acyl_transf_3"/>
    <property type="match status" value="1"/>
</dbReference>
<feature type="signal peptide" evidence="2">
    <location>
        <begin position="1"/>
        <end position="21"/>
    </location>
</feature>
<feature type="transmembrane region" description="Helical" evidence="1">
    <location>
        <begin position="580"/>
        <end position="599"/>
    </location>
</feature>
<feature type="transmembrane region" description="Helical" evidence="1">
    <location>
        <begin position="552"/>
        <end position="573"/>
    </location>
</feature>
<evidence type="ECO:0000259" key="3">
    <source>
        <dbReference type="SMART" id="SM00703"/>
    </source>
</evidence>
<gene>
    <name evidence="4" type="ORF">RI129_005520</name>
</gene>
<feature type="domain" description="Nose resistant-to-fluoxetine protein N-terminal" evidence="3">
    <location>
        <begin position="106"/>
        <end position="259"/>
    </location>
</feature>
<dbReference type="EMBL" id="JAVRBK010000003">
    <property type="protein sequence ID" value="KAK5647056.1"/>
    <property type="molecule type" value="Genomic_DNA"/>
</dbReference>
<evidence type="ECO:0000313" key="4">
    <source>
        <dbReference type="EMBL" id="KAK5647056.1"/>
    </source>
</evidence>
<dbReference type="InterPro" id="IPR052728">
    <property type="entry name" value="O2_lipid_transport_reg"/>
</dbReference>
<dbReference type="SMART" id="SM00703">
    <property type="entry name" value="NRF"/>
    <property type="match status" value="1"/>
</dbReference>
<dbReference type="Pfam" id="PF20146">
    <property type="entry name" value="NRF"/>
    <property type="match status" value="1"/>
</dbReference>
<keyword evidence="5" id="KW-1185">Reference proteome</keyword>
<feature type="transmembrane region" description="Helical" evidence="1">
    <location>
        <begin position="476"/>
        <end position="494"/>
    </location>
</feature>
<reference evidence="4 5" key="1">
    <citation type="journal article" date="2024" name="Insects">
        <title>An Improved Chromosome-Level Genome Assembly of the Firefly Pyrocoelia pectoralis.</title>
        <authorList>
            <person name="Fu X."/>
            <person name="Meyer-Rochow V.B."/>
            <person name="Ballantyne L."/>
            <person name="Zhu X."/>
        </authorList>
    </citation>
    <scope>NUCLEOTIDE SEQUENCE [LARGE SCALE GENOMIC DNA]</scope>
    <source>
        <strain evidence="4">XCY_ONT2</strain>
    </source>
</reference>
<keyword evidence="1" id="KW-0472">Membrane</keyword>
<keyword evidence="1" id="KW-0812">Transmembrane</keyword>
<feature type="transmembrane region" description="Helical" evidence="1">
    <location>
        <begin position="652"/>
        <end position="673"/>
    </location>
</feature>
<comment type="caution">
    <text evidence="4">The sequence shown here is derived from an EMBL/GenBank/DDBJ whole genome shotgun (WGS) entry which is preliminary data.</text>
</comment>
<feature type="transmembrane region" description="Helical" evidence="1">
    <location>
        <begin position="501"/>
        <end position="518"/>
    </location>
</feature>
<feature type="transmembrane region" description="Helical" evidence="1">
    <location>
        <begin position="411"/>
        <end position="431"/>
    </location>
</feature>
<feature type="chain" id="PRO_5042961230" description="Nose resistant-to-fluoxetine protein N-terminal domain-containing protein" evidence="2">
    <location>
        <begin position="22"/>
        <end position="732"/>
    </location>
</feature>
<dbReference type="PANTHER" id="PTHR11161">
    <property type="entry name" value="O-ACYLTRANSFERASE"/>
    <property type="match status" value="1"/>
</dbReference>
<evidence type="ECO:0000256" key="1">
    <source>
        <dbReference type="SAM" id="Phobius"/>
    </source>
</evidence>
<proteinExistence type="predicted"/>
<keyword evidence="2" id="KW-0732">Signal</keyword>
<dbReference type="PANTHER" id="PTHR11161:SF4">
    <property type="entry name" value="DROP DEAD"/>
    <property type="match status" value="1"/>
</dbReference>
<sequence>MKNSPSISFFVVIILIKSITGSVHDGFLQPSSQSRSSFKEDLVFNVSISSANLALRNQSVKVKNEDVCFANTSTCVKGSSYSQILKQLTKYVYSPINFNLNINGVKGKCKIQSLQYQHALDRFEMWALKMYDANAKVSSGILNGNVNQLGDFDLCLSINEEKMKMMGQYCLASLQIKAPPTGPLGTIHKLVHAHYMLKSRLDDPGHRVPRFSSINWALCVPNLCEPKDVHLALQKTIDAIFNGTNLEVEVMVDPIMCQTAESKKLSWSTYFVGTLFLGVILLSFIATVYDCNSIEKKKLYVAFSLKKNLSALFSTKRPPNDIEAVHGIRFINAFMLVISHKSMALFFIPYVNRTGMSETMGKPWTVVGRAASLYTDPFIMISGMLTTYCLLRKLKRNRQINILQEYISRLFRIIPTLGALILFCTFLLPFLNSGPNWNLVVSHHADNCKKYWWRNLLFIHNYFGFKNMCLTHTHHIGIDTQLFLVAIVVVPLVWKWPRRGLPCLVALAGFSTTLRYYVTYSRKLSNYIHFGTSIEQLFDTADYMYILPVHRATVYILGVLLGFLLCNCGSFRLNKSQLRLGNTLSLLSLGISFLGPSFMGNIDYIYNPTDAAWYAAFAPIFWCLAFAWVILTTHINQTGLAGKLLSHKIFLITTRLSYTIYLTQFPIFFYNVGTTRNAEYYDFINKTLNVAEWLWIILCSVILTVLFEFPFQNIRDIILKKGERIEQWEKIR</sequence>
<feature type="transmembrane region" description="Helical" evidence="1">
    <location>
        <begin position="611"/>
        <end position="631"/>
    </location>
</feature>
<evidence type="ECO:0000313" key="5">
    <source>
        <dbReference type="Proteomes" id="UP001329430"/>
    </source>
</evidence>